<keyword evidence="2" id="KW-1185">Reference proteome</keyword>
<reference evidence="1" key="1">
    <citation type="journal article" date="2017" name="Nature">
        <title>The sunflower genome provides insights into oil metabolism, flowering and Asterid evolution.</title>
        <authorList>
            <person name="Badouin H."/>
            <person name="Gouzy J."/>
            <person name="Grassa C.J."/>
            <person name="Murat F."/>
            <person name="Staton S.E."/>
            <person name="Cottret L."/>
            <person name="Lelandais-Briere C."/>
            <person name="Owens G.L."/>
            <person name="Carrere S."/>
            <person name="Mayjonade B."/>
            <person name="Legrand L."/>
            <person name="Gill N."/>
            <person name="Kane N.C."/>
            <person name="Bowers J.E."/>
            <person name="Hubner S."/>
            <person name="Bellec A."/>
            <person name="Berard A."/>
            <person name="Berges H."/>
            <person name="Blanchet N."/>
            <person name="Boniface M.C."/>
            <person name="Brunel D."/>
            <person name="Catrice O."/>
            <person name="Chaidir N."/>
            <person name="Claudel C."/>
            <person name="Donnadieu C."/>
            <person name="Faraut T."/>
            <person name="Fievet G."/>
            <person name="Helmstetter N."/>
            <person name="King M."/>
            <person name="Knapp S.J."/>
            <person name="Lai Z."/>
            <person name="Le Paslier M.C."/>
            <person name="Lippi Y."/>
            <person name="Lorenzon L."/>
            <person name="Mandel J.R."/>
            <person name="Marage G."/>
            <person name="Marchand G."/>
            <person name="Marquand E."/>
            <person name="Bret-Mestries E."/>
            <person name="Morien E."/>
            <person name="Nambeesan S."/>
            <person name="Nguyen T."/>
            <person name="Pegot-Espagnet P."/>
            <person name="Pouilly N."/>
            <person name="Raftis F."/>
            <person name="Sallet E."/>
            <person name="Schiex T."/>
            <person name="Thomas J."/>
            <person name="Vandecasteele C."/>
            <person name="Vares D."/>
            <person name="Vear F."/>
            <person name="Vautrin S."/>
            <person name="Crespi M."/>
            <person name="Mangin B."/>
            <person name="Burke J.M."/>
            <person name="Salse J."/>
            <person name="Munos S."/>
            <person name="Vincourt P."/>
            <person name="Rieseberg L.H."/>
            <person name="Langlade N.B."/>
        </authorList>
    </citation>
    <scope>NUCLEOTIDE SEQUENCE</scope>
    <source>
        <tissue evidence="1">Leaves</tissue>
    </source>
</reference>
<accession>A0A9K3EFC3</accession>
<reference evidence="1" key="2">
    <citation type="submission" date="2020-06" db="EMBL/GenBank/DDBJ databases">
        <title>Helianthus annuus Genome sequencing and assembly Release 2.</title>
        <authorList>
            <person name="Gouzy J."/>
            <person name="Langlade N."/>
            <person name="Munos S."/>
        </authorList>
    </citation>
    <scope>NUCLEOTIDE SEQUENCE</scope>
    <source>
        <tissue evidence="1">Leaves</tissue>
    </source>
</reference>
<organism evidence="1 2">
    <name type="scientific">Helianthus annuus</name>
    <name type="common">Common sunflower</name>
    <dbReference type="NCBI Taxonomy" id="4232"/>
    <lineage>
        <taxon>Eukaryota</taxon>
        <taxon>Viridiplantae</taxon>
        <taxon>Streptophyta</taxon>
        <taxon>Embryophyta</taxon>
        <taxon>Tracheophyta</taxon>
        <taxon>Spermatophyta</taxon>
        <taxon>Magnoliopsida</taxon>
        <taxon>eudicotyledons</taxon>
        <taxon>Gunneridae</taxon>
        <taxon>Pentapetalae</taxon>
        <taxon>asterids</taxon>
        <taxon>campanulids</taxon>
        <taxon>Asterales</taxon>
        <taxon>Asteraceae</taxon>
        <taxon>Asteroideae</taxon>
        <taxon>Heliantheae alliance</taxon>
        <taxon>Heliantheae</taxon>
        <taxon>Helianthus</taxon>
    </lineage>
</organism>
<dbReference type="AlphaFoldDB" id="A0A9K3EFC3"/>
<dbReference type="EMBL" id="MNCJ02000328">
    <property type="protein sequence ID" value="KAF5772366.1"/>
    <property type="molecule type" value="Genomic_DNA"/>
</dbReference>
<protein>
    <submittedName>
        <fullName evidence="1">Uncharacterized protein</fullName>
    </submittedName>
</protein>
<proteinExistence type="predicted"/>
<sequence>MWEERWWRRRFGGGVVVAVARRGCGRRGSGRLAAVMWEERWWRWQGRRREVEEGVGFCVFCEEVRRVEKMVVHVCTKKWSDRAF</sequence>
<name>A0A9K3EFC3_HELAN</name>
<dbReference type="Proteomes" id="UP000215914">
    <property type="component" value="Unassembled WGS sequence"/>
</dbReference>
<dbReference type="Gramene" id="mRNA:HanXRQr2_Chr13g0576041">
    <property type="protein sequence ID" value="CDS:HanXRQr2_Chr13g0576041.1"/>
    <property type="gene ID" value="HanXRQr2_Chr13g0576041"/>
</dbReference>
<evidence type="ECO:0000313" key="1">
    <source>
        <dbReference type="EMBL" id="KAF5772366.1"/>
    </source>
</evidence>
<gene>
    <name evidence="1" type="ORF">HanXRQr2_Chr13g0576041</name>
</gene>
<comment type="caution">
    <text evidence="1">The sequence shown here is derived from an EMBL/GenBank/DDBJ whole genome shotgun (WGS) entry which is preliminary data.</text>
</comment>
<evidence type="ECO:0000313" key="2">
    <source>
        <dbReference type="Proteomes" id="UP000215914"/>
    </source>
</evidence>